<sequence length="359" mass="39679">MQSSKDSSQFHHVLITGITGYIGFKTLLLALEKGYRVRGAVRNSRNISELLSKSPFLRQGQEQGQLDFAVIPDFFNLESWVKELDSIRTVIHLASPLAIECDDYETGIIEPAISMVTTVLEAAARASTVKRVIITSSCVTLVPFEWNMNPDTERIYTAADSNRNPTRPFGSAMEAYWASKALARKATRTFVDERKPGFDFINLLPSVVIGPDDRIQSDGGVAPLLKGTRAAVLAPALDASTNSSFPYPGAPVHVADVAKAHVDAIDADRIPGNSEFILSSDTPDGIEWDRDIKYVAQEFFPDEVVDGSLPMKGSLPTIRWRLDGQTTEVAFGWKFRSFMDTMHDLIVQYLHLKVNTPSL</sequence>
<dbReference type="Gene3D" id="3.40.50.720">
    <property type="entry name" value="NAD(P)-binding Rossmann-like Domain"/>
    <property type="match status" value="1"/>
</dbReference>
<keyword evidence="1" id="KW-0560">Oxidoreductase</keyword>
<evidence type="ECO:0000259" key="3">
    <source>
        <dbReference type="Pfam" id="PF01370"/>
    </source>
</evidence>
<evidence type="ECO:0000313" key="4">
    <source>
        <dbReference type="EMBL" id="KAH6660908.1"/>
    </source>
</evidence>
<dbReference type="InterPro" id="IPR050425">
    <property type="entry name" value="NAD(P)_dehydrat-like"/>
</dbReference>
<dbReference type="InterPro" id="IPR036291">
    <property type="entry name" value="NAD(P)-bd_dom_sf"/>
</dbReference>
<dbReference type="PANTHER" id="PTHR10366:SF564">
    <property type="entry name" value="STEROL-4-ALPHA-CARBOXYLATE 3-DEHYDROGENASE, DECARBOXYLATING"/>
    <property type="match status" value="1"/>
</dbReference>
<protein>
    <recommendedName>
        <fullName evidence="3">NAD-dependent epimerase/dehydratase domain-containing protein</fullName>
    </recommendedName>
</protein>
<dbReference type="GO" id="GO:0016616">
    <property type="term" value="F:oxidoreductase activity, acting on the CH-OH group of donors, NAD or NADP as acceptor"/>
    <property type="evidence" value="ECO:0007669"/>
    <property type="project" value="TreeGrafter"/>
</dbReference>
<dbReference type="OrthoDB" id="2735536at2759"/>
<dbReference type="Proteomes" id="UP000758603">
    <property type="component" value="Unassembled WGS sequence"/>
</dbReference>
<comment type="caution">
    <text evidence="4">The sequence shown here is derived from an EMBL/GenBank/DDBJ whole genome shotgun (WGS) entry which is preliminary data.</text>
</comment>
<name>A0A9P8UZA3_9PEZI</name>
<dbReference type="Pfam" id="PF01370">
    <property type="entry name" value="Epimerase"/>
    <property type="match status" value="1"/>
</dbReference>
<accession>A0A9P8UZA3</accession>
<dbReference type="PANTHER" id="PTHR10366">
    <property type="entry name" value="NAD DEPENDENT EPIMERASE/DEHYDRATASE"/>
    <property type="match status" value="1"/>
</dbReference>
<gene>
    <name evidence="4" type="ORF">BKA67DRAFT_69913</name>
</gene>
<organism evidence="4 5">
    <name type="scientific">Truncatella angustata</name>
    <dbReference type="NCBI Taxonomy" id="152316"/>
    <lineage>
        <taxon>Eukaryota</taxon>
        <taxon>Fungi</taxon>
        <taxon>Dikarya</taxon>
        <taxon>Ascomycota</taxon>
        <taxon>Pezizomycotina</taxon>
        <taxon>Sordariomycetes</taxon>
        <taxon>Xylariomycetidae</taxon>
        <taxon>Amphisphaeriales</taxon>
        <taxon>Sporocadaceae</taxon>
        <taxon>Truncatella</taxon>
    </lineage>
</organism>
<evidence type="ECO:0000256" key="1">
    <source>
        <dbReference type="ARBA" id="ARBA00023002"/>
    </source>
</evidence>
<dbReference type="AlphaFoldDB" id="A0A9P8UZA3"/>
<dbReference type="SUPFAM" id="SSF51735">
    <property type="entry name" value="NAD(P)-binding Rossmann-fold domains"/>
    <property type="match status" value="1"/>
</dbReference>
<dbReference type="InterPro" id="IPR001509">
    <property type="entry name" value="Epimerase_deHydtase"/>
</dbReference>
<proteinExistence type="inferred from homology"/>
<dbReference type="GeneID" id="70138266"/>
<reference evidence="4" key="1">
    <citation type="journal article" date="2021" name="Nat. Commun.">
        <title>Genetic determinants of endophytism in the Arabidopsis root mycobiome.</title>
        <authorList>
            <person name="Mesny F."/>
            <person name="Miyauchi S."/>
            <person name="Thiergart T."/>
            <person name="Pickel B."/>
            <person name="Atanasova L."/>
            <person name="Karlsson M."/>
            <person name="Huettel B."/>
            <person name="Barry K.W."/>
            <person name="Haridas S."/>
            <person name="Chen C."/>
            <person name="Bauer D."/>
            <person name="Andreopoulos W."/>
            <person name="Pangilinan J."/>
            <person name="LaButti K."/>
            <person name="Riley R."/>
            <person name="Lipzen A."/>
            <person name="Clum A."/>
            <person name="Drula E."/>
            <person name="Henrissat B."/>
            <person name="Kohler A."/>
            <person name="Grigoriev I.V."/>
            <person name="Martin F.M."/>
            <person name="Hacquard S."/>
        </authorList>
    </citation>
    <scope>NUCLEOTIDE SEQUENCE</scope>
    <source>
        <strain evidence="4">MPI-SDFR-AT-0073</strain>
    </source>
</reference>
<evidence type="ECO:0000256" key="2">
    <source>
        <dbReference type="ARBA" id="ARBA00023445"/>
    </source>
</evidence>
<evidence type="ECO:0000313" key="5">
    <source>
        <dbReference type="Proteomes" id="UP000758603"/>
    </source>
</evidence>
<comment type="similarity">
    <text evidence="2">Belongs to the NAD(P)-dependent epimerase/dehydratase family. Dihydroflavonol-4-reductase subfamily.</text>
</comment>
<feature type="domain" description="NAD-dependent epimerase/dehydratase" evidence="3">
    <location>
        <begin position="13"/>
        <end position="267"/>
    </location>
</feature>
<keyword evidence="5" id="KW-1185">Reference proteome</keyword>
<dbReference type="EMBL" id="JAGPXC010000001">
    <property type="protein sequence ID" value="KAH6660908.1"/>
    <property type="molecule type" value="Genomic_DNA"/>
</dbReference>
<dbReference type="RefSeq" id="XP_045965039.1">
    <property type="nucleotide sequence ID" value="XM_046109375.1"/>
</dbReference>